<dbReference type="SUPFAM" id="SSF52833">
    <property type="entry name" value="Thioredoxin-like"/>
    <property type="match status" value="1"/>
</dbReference>
<dbReference type="OrthoDB" id="418495at2759"/>
<evidence type="ECO:0000259" key="5">
    <source>
        <dbReference type="PROSITE" id="PS50404"/>
    </source>
</evidence>
<keyword evidence="7" id="KW-1185">Reference proteome</keyword>
<gene>
    <name evidence="6" type="ORF">C3L33_14364</name>
</gene>
<dbReference type="PANTHER" id="PTHR45694">
    <property type="entry name" value="GLUTAREDOXIN 2"/>
    <property type="match status" value="1"/>
</dbReference>
<comment type="similarity">
    <text evidence="2">Belongs to the glutaredoxin family. CPYC subfamily.</text>
</comment>
<evidence type="ECO:0000256" key="4">
    <source>
        <dbReference type="ARBA" id="ARBA00023284"/>
    </source>
</evidence>
<dbReference type="Pfam" id="PF00462">
    <property type="entry name" value="Glutaredoxin"/>
    <property type="match status" value="1"/>
</dbReference>
<dbReference type="InterPro" id="IPR004045">
    <property type="entry name" value="Glutathione_S-Trfase_N"/>
</dbReference>
<keyword evidence="4" id="KW-0676">Redox-active center</keyword>
<evidence type="ECO:0000256" key="3">
    <source>
        <dbReference type="ARBA" id="ARBA00022982"/>
    </source>
</evidence>
<comment type="function">
    <text evidence="1">Has a glutathione-disulfide oxidoreductase activity in the presence of NADPH and glutathione reductase. Reduces low molecular weight disulfides and proteins.</text>
</comment>
<dbReference type="FunFam" id="3.40.30.10:FF:000093">
    <property type="entry name" value="Glutaredoxin 2"/>
    <property type="match status" value="1"/>
</dbReference>
<protein>
    <recommendedName>
        <fullName evidence="5">GST N-terminal domain-containing protein</fullName>
    </recommendedName>
</protein>
<dbReference type="InterPro" id="IPR014025">
    <property type="entry name" value="Glutaredoxin_subgr"/>
</dbReference>
<feature type="domain" description="GST N-terminal" evidence="5">
    <location>
        <begin position="29"/>
        <end position="120"/>
    </location>
</feature>
<accession>A0A6A4LEI2</accession>
<dbReference type="GO" id="GO:0015038">
    <property type="term" value="F:glutathione disulfide oxidoreductase activity"/>
    <property type="evidence" value="ECO:0007669"/>
    <property type="project" value="TreeGrafter"/>
</dbReference>
<evidence type="ECO:0000256" key="2">
    <source>
        <dbReference type="ARBA" id="ARBA00007190"/>
    </source>
</evidence>
<dbReference type="EMBL" id="QEFC01002160">
    <property type="protein sequence ID" value="KAE9453739.1"/>
    <property type="molecule type" value="Genomic_DNA"/>
</dbReference>
<dbReference type="PRINTS" id="PR00160">
    <property type="entry name" value="GLUTAREDOXIN"/>
</dbReference>
<organism evidence="6 7">
    <name type="scientific">Rhododendron williamsianum</name>
    <dbReference type="NCBI Taxonomy" id="262921"/>
    <lineage>
        <taxon>Eukaryota</taxon>
        <taxon>Viridiplantae</taxon>
        <taxon>Streptophyta</taxon>
        <taxon>Embryophyta</taxon>
        <taxon>Tracheophyta</taxon>
        <taxon>Spermatophyta</taxon>
        <taxon>Magnoliopsida</taxon>
        <taxon>eudicotyledons</taxon>
        <taxon>Gunneridae</taxon>
        <taxon>Pentapetalae</taxon>
        <taxon>asterids</taxon>
        <taxon>Ericales</taxon>
        <taxon>Ericaceae</taxon>
        <taxon>Ericoideae</taxon>
        <taxon>Rhodoreae</taxon>
        <taxon>Rhododendron</taxon>
    </lineage>
</organism>
<reference evidence="6 7" key="1">
    <citation type="journal article" date="2019" name="Genome Biol. Evol.">
        <title>The Rhododendron genome and chromosomal organization provide insight into shared whole-genome duplications across the heath family (Ericaceae).</title>
        <authorList>
            <person name="Soza V.L."/>
            <person name="Lindsley D."/>
            <person name="Waalkes A."/>
            <person name="Ramage E."/>
            <person name="Patwardhan R.P."/>
            <person name="Burton J.N."/>
            <person name="Adey A."/>
            <person name="Kumar A."/>
            <person name="Qiu R."/>
            <person name="Shendure J."/>
            <person name="Hall B."/>
        </authorList>
    </citation>
    <scope>NUCLEOTIDE SEQUENCE [LARGE SCALE GENOMIC DNA]</scope>
    <source>
        <strain evidence="6">RSF 1966-606</strain>
    </source>
</reference>
<keyword evidence="3" id="KW-0249">Electron transport</keyword>
<dbReference type="Gene3D" id="3.40.30.10">
    <property type="entry name" value="Glutaredoxin"/>
    <property type="match status" value="1"/>
</dbReference>
<feature type="non-terminal residue" evidence="6">
    <location>
        <position position="1"/>
    </location>
</feature>
<dbReference type="PANTHER" id="PTHR45694:SF13">
    <property type="entry name" value="GLUTAREDOXIN-C1"/>
    <property type="match status" value="1"/>
</dbReference>
<evidence type="ECO:0000313" key="6">
    <source>
        <dbReference type="EMBL" id="KAE9453739.1"/>
    </source>
</evidence>
<dbReference type="PROSITE" id="PS50404">
    <property type="entry name" value="GST_NTER"/>
    <property type="match status" value="1"/>
</dbReference>
<name>A0A6A4LEI2_9ERIC</name>
<evidence type="ECO:0000313" key="7">
    <source>
        <dbReference type="Proteomes" id="UP000428333"/>
    </source>
</evidence>
<dbReference type="GO" id="GO:0034599">
    <property type="term" value="P:cellular response to oxidative stress"/>
    <property type="evidence" value="ECO:0007669"/>
    <property type="project" value="TreeGrafter"/>
</dbReference>
<comment type="caution">
    <text evidence="6">The sequence shown here is derived from an EMBL/GenBank/DDBJ whole genome shotgun (WGS) entry which is preliminary data.</text>
</comment>
<keyword evidence="3" id="KW-0813">Transport</keyword>
<dbReference type="InterPro" id="IPR011899">
    <property type="entry name" value="Glutaredoxin_euk/vir"/>
</dbReference>
<evidence type="ECO:0000256" key="1">
    <source>
        <dbReference type="ARBA" id="ARBA00002549"/>
    </source>
</evidence>
<dbReference type="InterPro" id="IPR002109">
    <property type="entry name" value="Glutaredoxin"/>
</dbReference>
<sequence length="120" mass="12791">MGSVFGSTAKSKEETETAVSKVKEIVDSNPVVVFSKTYCGYSKQVKQLLSKLGATYKVVELDEENDGSEMQQALAELTGQGTVPYVFIGGKHIGGCDAVLQKHQRGELVPLLIEAGAIGK</sequence>
<dbReference type="GO" id="GO:0005737">
    <property type="term" value="C:cytoplasm"/>
    <property type="evidence" value="ECO:0007669"/>
    <property type="project" value="TreeGrafter"/>
</dbReference>
<dbReference type="CDD" id="cd03419">
    <property type="entry name" value="GRX_GRXh_1_2_like"/>
    <property type="match status" value="1"/>
</dbReference>
<dbReference type="Proteomes" id="UP000428333">
    <property type="component" value="Linkage Group LG08"/>
</dbReference>
<dbReference type="AlphaFoldDB" id="A0A6A4LEI2"/>
<dbReference type="InterPro" id="IPR036249">
    <property type="entry name" value="Thioredoxin-like_sf"/>
</dbReference>
<dbReference type="NCBIfam" id="TIGR02180">
    <property type="entry name" value="GRX_euk"/>
    <property type="match status" value="1"/>
</dbReference>
<proteinExistence type="inferred from homology"/>
<dbReference type="PROSITE" id="PS51354">
    <property type="entry name" value="GLUTAREDOXIN_2"/>
    <property type="match status" value="1"/>
</dbReference>